<dbReference type="EMBL" id="NMTQ01000011">
    <property type="protein sequence ID" value="PDX59766.1"/>
    <property type="molecule type" value="Genomic_DNA"/>
</dbReference>
<reference evidence="1 2" key="1">
    <citation type="journal article" date="2017" name="Front. Microbiol.">
        <title>New Insights into the Diversity of the Genus Faecalibacterium.</title>
        <authorList>
            <person name="Benevides L."/>
            <person name="Burman S."/>
            <person name="Martin R."/>
            <person name="Robert V."/>
            <person name="Thomas M."/>
            <person name="Miquel S."/>
            <person name="Chain F."/>
            <person name="Sokol H."/>
            <person name="Bermudez-Humaran L.G."/>
            <person name="Morrison M."/>
            <person name="Langella P."/>
            <person name="Azevedo V.A."/>
            <person name="Chatel J.M."/>
            <person name="Soares S."/>
        </authorList>
    </citation>
    <scope>NUCLEOTIDE SEQUENCE [LARGE SCALE GENOMIC DNA]</scope>
    <source>
        <strain evidence="2">CNCM I-4540</strain>
    </source>
</reference>
<dbReference type="Proteomes" id="UP000220752">
    <property type="component" value="Unassembled WGS sequence"/>
</dbReference>
<evidence type="ECO:0000313" key="1">
    <source>
        <dbReference type="EMBL" id="PDX59766.1"/>
    </source>
</evidence>
<protein>
    <submittedName>
        <fullName evidence="1">Uncharacterized protein</fullName>
    </submittedName>
</protein>
<comment type="caution">
    <text evidence="1">The sequence shown here is derived from an EMBL/GenBank/DDBJ whole genome shotgun (WGS) entry which is preliminary data.</text>
</comment>
<accession>A0A2A6ZEI4</accession>
<keyword evidence="2" id="KW-1185">Reference proteome</keyword>
<dbReference type="AlphaFoldDB" id="A0A2A6ZEI4"/>
<name>A0A2A6ZEI4_9FIRM</name>
<gene>
    <name evidence="1" type="ORF">CGS46_02350</name>
</gene>
<proteinExistence type="predicted"/>
<evidence type="ECO:0000313" key="2">
    <source>
        <dbReference type="Proteomes" id="UP000220752"/>
    </source>
</evidence>
<sequence length="95" mass="11455">MPRTLQCIIFIMYAVAKRENGHSFMRPVNHITILVDTDASMIFQNLLSYHWHTRYLKCLHGWNTLFLVRREFNKLFQILECHHNVHLSAFWLRAV</sequence>
<organism evidence="1 2">
    <name type="scientific">Faecalibacterium langellae</name>
    <dbReference type="NCBI Taxonomy" id="3435293"/>
    <lineage>
        <taxon>Bacteria</taxon>
        <taxon>Bacillati</taxon>
        <taxon>Bacillota</taxon>
        <taxon>Clostridia</taxon>
        <taxon>Eubacteriales</taxon>
        <taxon>Oscillospiraceae</taxon>
        <taxon>Faecalibacterium</taxon>
    </lineage>
</organism>